<organism evidence="1 2">
    <name type="scientific">Streptacidiphilus alkalitolerans</name>
    <dbReference type="NCBI Taxonomy" id="3342712"/>
    <lineage>
        <taxon>Bacteria</taxon>
        <taxon>Bacillati</taxon>
        <taxon>Actinomycetota</taxon>
        <taxon>Actinomycetes</taxon>
        <taxon>Kitasatosporales</taxon>
        <taxon>Streptomycetaceae</taxon>
        <taxon>Streptacidiphilus</taxon>
    </lineage>
</organism>
<proteinExistence type="predicted"/>
<dbReference type="NCBIfam" id="TIGR00377">
    <property type="entry name" value="ant_ant_sig"/>
    <property type="match status" value="1"/>
</dbReference>
<dbReference type="PROSITE" id="PS50801">
    <property type="entry name" value="STAS"/>
    <property type="match status" value="1"/>
</dbReference>
<dbReference type="InterPro" id="IPR058548">
    <property type="entry name" value="MlaB-like_STAS"/>
</dbReference>
<dbReference type="EMBL" id="JBHEZX010000017">
    <property type="protein sequence ID" value="MFC1413603.1"/>
    <property type="molecule type" value="Genomic_DNA"/>
</dbReference>
<reference evidence="1 2" key="1">
    <citation type="submission" date="2024-09" db="EMBL/GenBank/DDBJ databases">
        <authorList>
            <person name="Lee S.D."/>
        </authorList>
    </citation>
    <scope>NUCLEOTIDE SEQUENCE [LARGE SCALE GENOMIC DNA]</scope>
    <source>
        <strain evidence="1 2">N1-1</strain>
    </source>
</reference>
<dbReference type="InterPro" id="IPR036513">
    <property type="entry name" value="STAS_dom_sf"/>
</dbReference>
<keyword evidence="2" id="KW-1185">Reference proteome</keyword>
<dbReference type="PANTHER" id="PTHR33495">
    <property type="entry name" value="ANTI-SIGMA FACTOR ANTAGONIST TM_1081-RELATED-RELATED"/>
    <property type="match status" value="1"/>
</dbReference>
<dbReference type="SUPFAM" id="SSF52091">
    <property type="entry name" value="SpoIIaa-like"/>
    <property type="match status" value="1"/>
</dbReference>
<dbReference type="Proteomes" id="UP001592582">
    <property type="component" value="Unassembled WGS sequence"/>
</dbReference>
<dbReference type="Gene3D" id="3.30.750.24">
    <property type="entry name" value="STAS domain"/>
    <property type="match status" value="1"/>
</dbReference>
<evidence type="ECO:0000313" key="1">
    <source>
        <dbReference type="EMBL" id="MFC1413603.1"/>
    </source>
</evidence>
<dbReference type="InterPro" id="IPR003658">
    <property type="entry name" value="Anti-sigma_ant"/>
</dbReference>
<sequence length="135" mass="14141">MGDLTLLGVAVVDVRRSSHVLLAGELDHYSAGPLRAAISSILAGDRRLRRIELDAALLSFCDAAGLDALLGAQRQAAARGVTLRLVRTSAPLRRLLKLTGLTEVLTADGDPDPAPSPFHGPLYGFPPPPATTEAV</sequence>
<dbReference type="InterPro" id="IPR002645">
    <property type="entry name" value="STAS_dom"/>
</dbReference>
<comment type="caution">
    <text evidence="1">The sequence shown here is derived from an EMBL/GenBank/DDBJ whole genome shotgun (WGS) entry which is preliminary data.</text>
</comment>
<evidence type="ECO:0000313" key="2">
    <source>
        <dbReference type="Proteomes" id="UP001592582"/>
    </source>
</evidence>
<dbReference type="CDD" id="cd07043">
    <property type="entry name" value="STAS_anti-anti-sigma_factors"/>
    <property type="match status" value="1"/>
</dbReference>
<dbReference type="Pfam" id="PF13466">
    <property type="entry name" value="STAS_2"/>
    <property type="match status" value="1"/>
</dbReference>
<name>A0ABV6VIS9_9ACTN</name>
<protein>
    <submittedName>
        <fullName evidence="1">STAS domain-containing protein</fullName>
    </submittedName>
</protein>
<dbReference type="PANTHER" id="PTHR33495:SF2">
    <property type="entry name" value="ANTI-SIGMA FACTOR ANTAGONIST TM_1081-RELATED"/>
    <property type="match status" value="1"/>
</dbReference>
<gene>
    <name evidence="1" type="ORF">ACEZDG_30510</name>
</gene>
<accession>A0ABV6VIS9</accession>